<keyword evidence="2" id="KW-1185">Reference proteome</keyword>
<gene>
    <name evidence="1" type="ORF">C2E20_1084</name>
</gene>
<organism evidence="1 2">
    <name type="scientific">Micractinium conductrix</name>
    <dbReference type="NCBI Taxonomy" id="554055"/>
    <lineage>
        <taxon>Eukaryota</taxon>
        <taxon>Viridiplantae</taxon>
        <taxon>Chlorophyta</taxon>
        <taxon>core chlorophytes</taxon>
        <taxon>Trebouxiophyceae</taxon>
        <taxon>Chlorellales</taxon>
        <taxon>Chlorellaceae</taxon>
        <taxon>Chlorella clade</taxon>
        <taxon>Micractinium</taxon>
    </lineage>
</organism>
<accession>A0A2P6VP96</accession>
<protein>
    <submittedName>
        <fullName evidence="1">Uncharacterized protein</fullName>
    </submittedName>
</protein>
<evidence type="ECO:0000313" key="1">
    <source>
        <dbReference type="EMBL" id="PSC75887.1"/>
    </source>
</evidence>
<name>A0A2P6VP96_9CHLO</name>
<dbReference type="AlphaFoldDB" id="A0A2P6VP96"/>
<proteinExistence type="predicted"/>
<sequence length="176" mass="18244">MFQQAPVPAPGGLGQPPEALQAAQKGGSCLLSERPRGAVQLSKAAPAAALFYCTVAASTCQACTYSAAEVAATMSVGLAWAALAGVMVTNKQFSDAAEFLLRRSLFEHARARGIMTETLLPNGWEWSFSAILGVAVVVAAALGVLEWQACPAAEAIAEAVHGWWAQNVEPAQAATM</sequence>
<dbReference type="EMBL" id="LHPF02000002">
    <property type="protein sequence ID" value="PSC75887.1"/>
    <property type="molecule type" value="Genomic_DNA"/>
</dbReference>
<evidence type="ECO:0000313" key="2">
    <source>
        <dbReference type="Proteomes" id="UP000239649"/>
    </source>
</evidence>
<comment type="caution">
    <text evidence="1">The sequence shown here is derived from an EMBL/GenBank/DDBJ whole genome shotgun (WGS) entry which is preliminary data.</text>
</comment>
<dbReference type="Proteomes" id="UP000239649">
    <property type="component" value="Unassembled WGS sequence"/>
</dbReference>
<reference evidence="1 2" key="1">
    <citation type="journal article" date="2018" name="Plant J.">
        <title>Genome sequences of Chlorella sorokiniana UTEX 1602 and Micractinium conductrix SAG 241.80: implications to maltose excretion by a green alga.</title>
        <authorList>
            <person name="Arriola M.B."/>
            <person name="Velmurugan N."/>
            <person name="Zhang Y."/>
            <person name="Plunkett M.H."/>
            <person name="Hondzo H."/>
            <person name="Barney B.M."/>
        </authorList>
    </citation>
    <scope>NUCLEOTIDE SEQUENCE [LARGE SCALE GENOMIC DNA]</scope>
    <source>
        <strain evidence="1 2">SAG 241.80</strain>
    </source>
</reference>